<gene>
    <name evidence="8" type="ORF">GLW05_01895</name>
</gene>
<dbReference type="PROSITE" id="PS51257">
    <property type="entry name" value="PROKAR_LIPOPROTEIN"/>
    <property type="match status" value="1"/>
</dbReference>
<dbReference type="GO" id="GO:0015226">
    <property type="term" value="F:carnitine transmembrane transporter activity"/>
    <property type="evidence" value="ECO:0007669"/>
    <property type="project" value="TreeGrafter"/>
</dbReference>
<evidence type="ECO:0000256" key="4">
    <source>
        <dbReference type="ARBA" id="ARBA00023136"/>
    </source>
</evidence>
<comment type="subcellular location">
    <subcellularLocation>
        <location evidence="1">Cell membrane</location>
    </subcellularLocation>
</comment>
<evidence type="ECO:0000313" key="9">
    <source>
        <dbReference type="Proteomes" id="UP000468638"/>
    </source>
</evidence>
<dbReference type="EMBL" id="WMEQ01000001">
    <property type="protein sequence ID" value="MYL32358.1"/>
    <property type="molecule type" value="Genomic_DNA"/>
</dbReference>
<dbReference type="GO" id="GO:0015871">
    <property type="term" value="P:choline transport"/>
    <property type="evidence" value="ECO:0007669"/>
    <property type="project" value="TreeGrafter"/>
</dbReference>
<feature type="region of interest" description="Disordered" evidence="5">
    <location>
        <begin position="27"/>
        <end position="47"/>
    </location>
</feature>
<dbReference type="AlphaFoldDB" id="A0A6I4ZQ78"/>
<feature type="signal peptide" evidence="6">
    <location>
        <begin position="1"/>
        <end position="21"/>
    </location>
</feature>
<feature type="domain" description="ABC-type glycine betaine transport system substrate-binding" evidence="7">
    <location>
        <begin position="214"/>
        <end position="311"/>
    </location>
</feature>
<feature type="compositionally biased region" description="Low complexity" evidence="5">
    <location>
        <begin position="27"/>
        <end position="41"/>
    </location>
</feature>
<name>A0A6I4ZQ78_9BACI</name>
<proteinExistence type="predicted"/>
<dbReference type="Pfam" id="PF04069">
    <property type="entry name" value="OpuAC"/>
    <property type="match status" value="2"/>
</dbReference>
<evidence type="ECO:0000256" key="6">
    <source>
        <dbReference type="SAM" id="SignalP"/>
    </source>
</evidence>
<evidence type="ECO:0000256" key="3">
    <source>
        <dbReference type="ARBA" id="ARBA00022475"/>
    </source>
</evidence>
<keyword evidence="4" id="KW-0472">Membrane</keyword>
<evidence type="ECO:0000256" key="2">
    <source>
        <dbReference type="ARBA" id="ARBA00022448"/>
    </source>
</evidence>
<dbReference type="GO" id="GO:0031460">
    <property type="term" value="P:glycine betaine transport"/>
    <property type="evidence" value="ECO:0007669"/>
    <property type="project" value="TreeGrafter"/>
</dbReference>
<dbReference type="Gene3D" id="3.40.190.100">
    <property type="entry name" value="Glycine betaine-binding periplasmic protein, domain 2"/>
    <property type="match status" value="1"/>
</dbReference>
<dbReference type="Gene3D" id="3.10.105.10">
    <property type="entry name" value="Dipeptide-binding Protein, Domain 3"/>
    <property type="match status" value="1"/>
</dbReference>
<keyword evidence="6" id="KW-0732">Signal</keyword>
<sequence>MFNLNWKRLGLAAGLSLSIVAAGCGSSDGGSSDSGSSNGDSAEGGESKAAIGEELDYTITGIDAGAGVVKTSEKAVEEYGLENWEVQTSSGGAMTEALGNAIEDEEPIIVTGWTPHWKFAKYDLKYLEDPKGVFGGEEQIKTMVKTGLKEEKPNLYKILDQFKWSSEEMGKVMLARKDGTPIEEAAKNWVKENSDKVSEWTKGTEKVDGTKAKLVYVSWDSEIASTNVIGEVLRQQGFEVKLTQLQNAAMWQAVAEGEADGMVAAWLPGTHGDLYESNKDSLEDLGANLEGAKIGLVVPKYMDISSIEDLKSE</sequence>
<feature type="chain" id="PRO_5038424731" evidence="6">
    <location>
        <begin position="22"/>
        <end position="313"/>
    </location>
</feature>
<keyword evidence="2" id="KW-0813">Transport</keyword>
<dbReference type="OrthoDB" id="9787902at2"/>
<evidence type="ECO:0000313" key="8">
    <source>
        <dbReference type="EMBL" id="MYL32358.1"/>
    </source>
</evidence>
<evidence type="ECO:0000256" key="1">
    <source>
        <dbReference type="ARBA" id="ARBA00004236"/>
    </source>
</evidence>
<reference evidence="8 9" key="1">
    <citation type="submission" date="2019-11" db="EMBL/GenBank/DDBJ databases">
        <title>Genome sequences of 17 halophilic strains isolated from different environments.</title>
        <authorList>
            <person name="Furrow R.E."/>
        </authorList>
    </citation>
    <scope>NUCLEOTIDE SEQUENCE [LARGE SCALE GENOMIC DNA]</scope>
    <source>
        <strain evidence="8 9">22514_16_FS</strain>
    </source>
</reference>
<accession>A0A6I4ZQ78</accession>
<protein>
    <submittedName>
        <fullName evidence="8">Glycine/betaine ABC transporter</fullName>
    </submittedName>
</protein>
<dbReference type="PANTHER" id="PTHR47737:SF1">
    <property type="entry name" value="GLYCINE BETAINE_PROLINE BETAINE TRANSPORT SYSTEM PERMEASE PROTEIN PROW"/>
    <property type="match status" value="1"/>
</dbReference>
<comment type="caution">
    <text evidence="8">The sequence shown here is derived from an EMBL/GenBank/DDBJ whole genome shotgun (WGS) entry which is preliminary data.</text>
</comment>
<feature type="domain" description="ABC-type glycine betaine transport system substrate-binding" evidence="7">
    <location>
        <begin position="53"/>
        <end position="192"/>
    </location>
</feature>
<dbReference type="InterPro" id="IPR007210">
    <property type="entry name" value="ABC_Gly_betaine_transp_sub-bd"/>
</dbReference>
<dbReference type="RefSeq" id="WP_160847656.1">
    <property type="nucleotide sequence ID" value="NZ_WMEQ01000001.1"/>
</dbReference>
<dbReference type="GO" id="GO:0005275">
    <property type="term" value="F:amine transmembrane transporter activity"/>
    <property type="evidence" value="ECO:0007669"/>
    <property type="project" value="TreeGrafter"/>
</dbReference>
<evidence type="ECO:0000259" key="7">
    <source>
        <dbReference type="Pfam" id="PF04069"/>
    </source>
</evidence>
<evidence type="ECO:0000256" key="5">
    <source>
        <dbReference type="SAM" id="MobiDB-lite"/>
    </source>
</evidence>
<organism evidence="8 9">
    <name type="scientific">Pontibacillus yanchengensis</name>
    <dbReference type="NCBI Taxonomy" id="462910"/>
    <lineage>
        <taxon>Bacteria</taxon>
        <taxon>Bacillati</taxon>
        <taxon>Bacillota</taxon>
        <taxon>Bacilli</taxon>
        <taxon>Bacillales</taxon>
        <taxon>Bacillaceae</taxon>
        <taxon>Pontibacillus</taxon>
    </lineage>
</organism>
<dbReference type="GO" id="GO:0043190">
    <property type="term" value="C:ATP-binding cassette (ABC) transporter complex"/>
    <property type="evidence" value="ECO:0007669"/>
    <property type="project" value="InterPro"/>
</dbReference>
<dbReference type="Proteomes" id="UP000468638">
    <property type="component" value="Unassembled WGS sequence"/>
</dbReference>
<dbReference type="SUPFAM" id="SSF53850">
    <property type="entry name" value="Periplasmic binding protein-like II"/>
    <property type="match status" value="2"/>
</dbReference>
<dbReference type="PANTHER" id="PTHR47737">
    <property type="entry name" value="GLYCINE BETAINE/PROLINE BETAINE TRANSPORT SYSTEM PERMEASE PROTEIN PROW"/>
    <property type="match status" value="1"/>
</dbReference>
<keyword evidence="3" id="KW-1003">Cell membrane</keyword>